<protein>
    <recommendedName>
        <fullName evidence="3">FMN hydroxy acid dehydrogenase domain-containing protein</fullName>
    </recommendedName>
</protein>
<dbReference type="InterPro" id="IPR013785">
    <property type="entry name" value="Aldolase_TIM"/>
</dbReference>
<dbReference type="HOGENOM" id="CLU_169131_4_0_1"/>
<organism evidence="4 5">
    <name type="scientific">Scleroderma citrinum Foug A</name>
    <dbReference type="NCBI Taxonomy" id="1036808"/>
    <lineage>
        <taxon>Eukaryota</taxon>
        <taxon>Fungi</taxon>
        <taxon>Dikarya</taxon>
        <taxon>Basidiomycota</taxon>
        <taxon>Agaricomycotina</taxon>
        <taxon>Agaricomycetes</taxon>
        <taxon>Agaricomycetidae</taxon>
        <taxon>Boletales</taxon>
        <taxon>Sclerodermatineae</taxon>
        <taxon>Sclerodermataceae</taxon>
        <taxon>Scleroderma</taxon>
    </lineage>
</organism>
<proteinExistence type="predicted"/>
<dbReference type="PANTHER" id="PTHR10578:SF148">
    <property type="entry name" value="L-LACTATE DEHYDROGENASE (CYTOCHROME)"/>
    <property type="match status" value="1"/>
</dbReference>
<name>A0A0C3D2B9_9AGAM</name>
<dbReference type="SUPFAM" id="SSF51395">
    <property type="entry name" value="FMN-linked oxidoreductases"/>
    <property type="match status" value="1"/>
</dbReference>
<dbReference type="Pfam" id="PF01070">
    <property type="entry name" value="FMN_dh"/>
    <property type="match status" value="1"/>
</dbReference>
<accession>A0A0C3D2B9</accession>
<sequence length="69" mass="7545">RRASDILKAIASGASAVGVGRAFMYSFCAYGQDGVEKAFQIFRDELEMNMRLIGVRTIDELTPDLVDAS</sequence>
<dbReference type="InterPro" id="IPR037396">
    <property type="entry name" value="FMN_HAD"/>
</dbReference>
<evidence type="ECO:0000259" key="3">
    <source>
        <dbReference type="PROSITE" id="PS51349"/>
    </source>
</evidence>
<reference evidence="5" key="2">
    <citation type="submission" date="2015-01" db="EMBL/GenBank/DDBJ databases">
        <title>Evolutionary Origins and Diversification of the Mycorrhizal Mutualists.</title>
        <authorList>
            <consortium name="DOE Joint Genome Institute"/>
            <consortium name="Mycorrhizal Genomics Consortium"/>
            <person name="Kohler A."/>
            <person name="Kuo A."/>
            <person name="Nagy L.G."/>
            <person name="Floudas D."/>
            <person name="Copeland A."/>
            <person name="Barry K.W."/>
            <person name="Cichocki N."/>
            <person name="Veneault-Fourrey C."/>
            <person name="LaButti K."/>
            <person name="Lindquist E.A."/>
            <person name="Lipzen A."/>
            <person name="Lundell T."/>
            <person name="Morin E."/>
            <person name="Murat C."/>
            <person name="Riley R."/>
            <person name="Ohm R."/>
            <person name="Sun H."/>
            <person name="Tunlid A."/>
            <person name="Henrissat B."/>
            <person name="Grigoriev I.V."/>
            <person name="Hibbett D.S."/>
            <person name="Martin F."/>
        </authorList>
    </citation>
    <scope>NUCLEOTIDE SEQUENCE [LARGE SCALE GENOMIC DNA]</scope>
    <source>
        <strain evidence="5">Foug A</strain>
    </source>
</reference>
<comment type="cofactor">
    <cofactor evidence="1">
        <name>FMN</name>
        <dbReference type="ChEBI" id="CHEBI:58210"/>
    </cofactor>
</comment>
<dbReference type="PROSITE" id="PS51349">
    <property type="entry name" value="FMN_HYDROXY_ACID_DH_2"/>
    <property type="match status" value="1"/>
</dbReference>
<evidence type="ECO:0000313" key="4">
    <source>
        <dbReference type="EMBL" id="KIM50251.1"/>
    </source>
</evidence>
<dbReference type="Gene3D" id="3.20.20.70">
    <property type="entry name" value="Aldolase class I"/>
    <property type="match status" value="1"/>
</dbReference>
<keyword evidence="5" id="KW-1185">Reference proteome</keyword>
<gene>
    <name evidence="4" type="ORF">SCLCIDRAFT_61360</name>
</gene>
<dbReference type="AlphaFoldDB" id="A0A0C3D2B9"/>
<dbReference type="GO" id="GO:0006089">
    <property type="term" value="P:lactate metabolic process"/>
    <property type="evidence" value="ECO:0007669"/>
    <property type="project" value="TreeGrafter"/>
</dbReference>
<dbReference type="Proteomes" id="UP000053989">
    <property type="component" value="Unassembled WGS sequence"/>
</dbReference>
<dbReference type="PANTHER" id="PTHR10578">
    <property type="entry name" value="S -2-HYDROXY-ACID OXIDASE-RELATED"/>
    <property type="match status" value="1"/>
</dbReference>
<feature type="non-terminal residue" evidence="4">
    <location>
        <position position="1"/>
    </location>
</feature>
<keyword evidence="2" id="KW-0560">Oxidoreductase</keyword>
<dbReference type="InterPro" id="IPR000262">
    <property type="entry name" value="FMN-dep_DH"/>
</dbReference>
<evidence type="ECO:0000256" key="1">
    <source>
        <dbReference type="ARBA" id="ARBA00001917"/>
    </source>
</evidence>
<dbReference type="STRING" id="1036808.A0A0C3D2B9"/>
<feature type="non-terminal residue" evidence="4">
    <location>
        <position position="69"/>
    </location>
</feature>
<reference evidence="4 5" key="1">
    <citation type="submission" date="2014-04" db="EMBL/GenBank/DDBJ databases">
        <authorList>
            <consortium name="DOE Joint Genome Institute"/>
            <person name="Kuo A."/>
            <person name="Kohler A."/>
            <person name="Nagy L.G."/>
            <person name="Floudas D."/>
            <person name="Copeland A."/>
            <person name="Barry K.W."/>
            <person name="Cichocki N."/>
            <person name="Veneault-Fourrey C."/>
            <person name="LaButti K."/>
            <person name="Lindquist E.A."/>
            <person name="Lipzen A."/>
            <person name="Lundell T."/>
            <person name="Morin E."/>
            <person name="Murat C."/>
            <person name="Sun H."/>
            <person name="Tunlid A."/>
            <person name="Henrissat B."/>
            <person name="Grigoriev I.V."/>
            <person name="Hibbett D.S."/>
            <person name="Martin F."/>
            <person name="Nordberg H.P."/>
            <person name="Cantor M.N."/>
            <person name="Hua S.X."/>
        </authorList>
    </citation>
    <scope>NUCLEOTIDE SEQUENCE [LARGE SCALE GENOMIC DNA]</scope>
    <source>
        <strain evidence="4 5">Foug A</strain>
    </source>
</reference>
<dbReference type="OrthoDB" id="1925334at2759"/>
<dbReference type="InParanoid" id="A0A0C3D2B9"/>
<feature type="domain" description="FMN hydroxy acid dehydrogenase" evidence="3">
    <location>
        <begin position="1"/>
        <end position="69"/>
    </location>
</feature>
<dbReference type="EMBL" id="KN822557">
    <property type="protein sequence ID" value="KIM50251.1"/>
    <property type="molecule type" value="Genomic_DNA"/>
</dbReference>
<dbReference type="GO" id="GO:0004460">
    <property type="term" value="F:L-lactate dehydrogenase (cytochrome) activity"/>
    <property type="evidence" value="ECO:0007669"/>
    <property type="project" value="TreeGrafter"/>
</dbReference>
<evidence type="ECO:0000256" key="2">
    <source>
        <dbReference type="ARBA" id="ARBA00023002"/>
    </source>
</evidence>
<evidence type="ECO:0000313" key="5">
    <source>
        <dbReference type="Proteomes" id="UP000053989"/>
    </source>
</evidence>